<protein>
    <submittedName>
        <fullName evidence="2">Phenylacetate-coenzyme A ligase</fullName>
        <ecNumber evidence="2">6.2.1.30</ecNumber>
    </submittedName>
</protein>
<dbReference type="EC" id="6.2.1.30" evidence="2"/>
<evidence type="ECO:0000259" key="1">
    <source>
        <dbReference type="Pfam" id="PF14535"/>
    </source>
</evidence>
<dbReference type="SUPFAM" id="SSF56801">
    <property type="entry name" value="Acetyl-CoA synthetase-like"/>
    <property type="match status" value="1"/>
</dbReference>
<reference evidence="2 3" key="1">
    <citation type="submission" date="2018-06" db="EMBL/GenBank/DDBJ databases">
        <authorList>
            <consortium name="Pathogen Informatics"/>
            <person name="Doyle S."/>
        </authorList>
    </citation>
    <scope>NUCLEOTIDE SEQUENCE [LARGE SCALE GENOMIC DNA]</scope>
    <source>
        <strain evidence="2 3">NCTC13316</strain>
    </source>
</reference>
<dbReference type="InterPro" id="IPR042099">
    <property type="entry name" value="ANL_N_sf"/>
</dbReference>
<dbReference type="Pfam" id="PF14535">
    <property type="entry name" value="AMP-binding_C_2"/>
    <property type="match status" value="1"/>
</dbReference>
<evidence type="ECO:0000313" key="3">
    <source>
        <dbReference type="Proteomes" id="UP000254794"/>
    </source>
</evidence>
<keyword evidence="3" id="KW-1185">Reference proteome</keyword>
<proteinExistence type="predicted"/>
<dbReference type="Gene3D" id="3.30.300.30">
    <property type="match status" value="1"/>
</dbReference>
<dbReference type="PANTHER" id="PTHR36932">
    <property type="entry name" value="CAPSULAR POLYSACCHARIDE BIOSYNTHESIS PROTEIN"/>
    <property type="match status" value="1"/>
</dbReference>
<dbReference type="PANTHER" id="PTHR36932:SF1">
    <property type="entry name" value="CAPSULAR POLYSACCHARIDE BIOSYNTHESIS PROTEIN"/>
    <property type="match status" value="1"/>
</dbReference>
<dbReference type="Gene3D" id="3.40.50.12780">
    <property type="entry name" value="N-terminal domain of ligase-like"/>
    <property type="match status" value="1"/>
</dbReference>
<dbReference type="Proteomes" id="UP000254794">
    <property type="component" value="Unassembled WGS sequence"/>
</dbReference>
<name>A0A378JL99_9GAMM</name>
<accession>A0A378JL99</accession>
<dbReference type="RefSeq" id="WP_115330665.1">
    <property type="nucleotide sequence ID" value="NZ_CAAAHP010000001.1"/>
</dbReference>
<dbReference type="EMBL" id="UGOD01000001">
    <property type="protein sequence ID" value="STX50999.1"/>
    <property type="molecule type" value="Genomic_DNA"/>
</dbReference>
<evidence type="ECO:0000313" key="2">
    <source>
        <dbReference type="EMBL" id="STX50999.1"/>
    </source>
</evidence>
<feature type="domain" description="AMP-dependent ligase C-terminal" evidence="1">
    <location>
        <begin position="333"/>
        <end position="409"/>
    </location>
</feature>
<dbReference type="InterPro" id="IPR045851">
    <property type="entry name" value="AMP-bd_C_sf"/>
</dbReference>
<dbReference type="AlphaFoldDB" id="A0A378JL99"/>
<keyword evidence="2" id="KW-0436">Ligase</keyword>
<organism evidence="2 3">
    <name type="scientific">Legionella busanensis</name>
    <dbReference type="NCBI Taxonomy" id="190655"/>
    <lineage>
        <taxon>Bacteria</taxon>
        <taxon>Pseudomonadati</taxon>
        <taxon>Pseudomonadota</taxon>
        <taxon>Gammaproteobacteria</taxon>
        <taxon>Legionellales</taxon>
        <taxon>Legionellaceae</taxon>
        <taxon>Legionella</taxon>
    </lineage>
</organism>
<dbReference type="InterPro" id="IPR053158">
    <property type="entry name" value="CapK_Type1_Caps_Biosynth"/>
</dbReference>
<dbReference type="InterPro" id="IPR028154">
    <property type="entry name" value="AMP-dep_Lig_C"/>
</dbReference>
<dbReference type="OrthoDB" id="580775at2"/>
<sequence>MASIFLEKKDQTELVDKLNNLMKYMTENFSAYKSYIDSPVNTQIECLEDLVKFPILDKKESVALQLSKEVLDRNPLAYFETSGTSGSPFPVIPDFATNRSQEFADFINEWLDLDNHPIKRAVIALPFEMNPVGLKYFLALNQLNIMSIPVGVRTHLCPPKKVIDIFERLKPELLIARPMETLRYAEAMETQGLDPKKSSIKKIILTGEIVSKAKFDRISQRFGGADVHSVYGLTELDSGGMVSCHKHQYHLPSKPYLVAELLQDDFKTPVMNDGDIGNIVLTNTHQNYMPLFRYKTGDYGVLKKQCNCNQFQTPIINLLGRSSDKISYNDKVIFPIQIEDIIFQFDQIASDYQIISSQGEISLRLEWLNKHYDPKEVEAVKDEIQANIFNQLGINLDDIQILETGKLYNKLGIAKSKAGTLVQLDKESNPDAIKAALEINFSCIEEL</sequence>
<dbReference type="GO" id="GO:0047475">
    <property type="term" value="F:phenylacetate-CoA ligase activity"/>
    <property type="evidence" value="ECO:0007669"/>
    <property type="project" value="UniProtKB-EC"/>
</dbReference>
<gene>
    <name evidence="2" type="primary">paaK</name>
    <name evidence="2" type="ORF">NCTC13316_01088</name>
</gene>